<dbReference type="Proteomes" id="UP000270094">
    <property type="component" value="Unassembled WGS sequence"/>
</dbReference>
<evidence type="ECO:0000313" key="3">
    <source>
        <dbReference type="Proteomes" id="UP000270094"/>
    </source>
</evidence>
<keyword evidence="1" id="KW-0732">Signal</keyword>
<dbReference type="AlphaFoldDB" id="A0A3P7JC07"/>
<reference evidence="2 3" key="1">
    <citation type="submission" date="2018-11" db="EMBL/GenBank/DDBJ databases">
        <authorList>
            <consortium name="Pathogen Informatics"/>
        </authorList>
    </citation>
    <scope>NUCLEOTIDE SEQUENCE [LARGE SCALE GENOMIC DNA]</scope>
</reference>
<feature type="chain" id="PRO_5017939694" evidence="1">
    <location>
        <begin position="20"/>
        <end position="76"/>
    </location>
</feature>
<proteinExistence type="predicted"/>
<accession>A0A3P7JC07</accession>
<organism evidence="2 3">
    <name type="scientific">Strongylus vulgaris</name>
    <name type="common">Blood worm</name>
    <dbReference type="NCBI Taxonomy" id="40348"/>
    <lineage>
        <taxon>Eukaryota</taxon>
        <taxon>Metazoa</taxon>
        <taxon>Ecdysozoa</taxon>
        <taxon>Nematoda</taxon>
        <taxon>Chromadorea</taxon>
        <taxon>Rhabditida</taxon>
        <taxon>Rhabditina</taxon>
        <taxon>Rhabditomorpha</taxon>
        <taxon>Strongyloidea</taxon>
        <taxon>Strongylidae</taxon>
        <taxon>Strongylus</taxon>
    </lineage>
</organism>
<keyword evidence="3" id="KW-1185">Reference proteome</keyword>
<feature type="signal peptide" evidence="1">
    <location>
        <begin position="1"/>
        <end position="19"/>
    </location>
</feature>
<dbReference type="EMBL" id="UYYB01121155">
    <property type="protein sequence ID" value="VDM83111.1"/>
    <property type="molecule type" value="Genomic_DNA"/>
</dbReference>
<protein>
    <submittedName>
        <fullName evidence="2">Uncharacterized protein</fullName>
    </submittedName>
</protein>
<evidence type="ECO:0000313" key="2">
    <source>
        <dbReference type="EMBL" id="VDM83111.1"/>
    </source>
</evidence>
<sequence length="76" mass="8367">MRYIIAILLLCILAVITQCSPIVTAATSHQVEEYGLNDRFGEGFRRYGGNNDDIGINANIRLGPVNRVLNTFGIVD</sequence>
<evidence type="ECO:0000256" key="1">
    <source>
        <dbReference type="SAM" id="SignalP"/>
    </source>
</evidence>
<name>A0A3P7JC07_STRVU</name>
<gene>
    <name evidence="2" type="ORF">SVUK_LOCUS18109</name>
</gene>